<proteinExistence type="predicted"/>
<name>A0A6N8U7A9_9FIRM</name>
<comment type="caution">
    <text evidence="1">The sequence shown here is derived from an EMBL/GenBank/DDBJ whole genome shotgun (WGS) entry which is preliminary data.</text>
</comment>
<dbReference type="Proteomes" id="UP000434036">
    <property type="component" value="Unassembled WGS sequence"/>
</dbReference>
<accession>A0A6N8U7A9</accession>
<dbReference type="AlphaFoldDB" id="A0A6N8U7A9"/>
<keyword evidence="2" id="KW-1185">Reference proteome</keyword>
<reference evidence="1 2" key="2">
    <citation type="submission" date="2020-01" db="EMBL/GenBank/DDBJ databases">
        <title>Clostridiaceae sp. nov. isolated from the gut of human by culturomics.</title>
        <authorList>
            <person name="Chang Y."/>
        </authorList>
    </citation>
    <scope>NUCLEOTIDE SEQUENCE [LARGE SCALE GENOMIC DNA]</scope>
    <source>
        <strain evidence="1 2">DONG20-135</strain>
    </source>
</reference>
<reference evidence="1 2" key="1">
    <citation type="submission" date="2019-12" db="EMBL/GenBank/DDBJ databases">
        <authorList>
            <person name="Yang R."/>
        </authorList>
    </citation>
    <scope>NUCLEOTIDE SEQUENCE [LARGE SCALE GENOMIC DNA]</scope>
    <source>
        <strain evidence="1 2">DONG20-135</strain>
    </source>
</reference>
<protein>
    <submittedName>
        <fullName evidence="1">Uncharacterized protein</fullName>
    </submittedName>
</protein>
<dbReference type="EMBL" id="WUUQ01000003">
    <property type="protein sequence ID" value="MXQ74066.1"/>
    <property type="molecule type" value="Genomic_DNA"/>
</dbReference>
<organism evidence="1 2">
    <name type="scientific">Copranaerobaculum intestinale</name>
    <dbReference type="NCBI Taxonomy" id="2692629"/>
    <lineage>
        <taxon>Bacteria</taxon>
        <taxon>Bacillati</taxon>
        <taxon>Bacillota</taxon>
        <taxon>Erysipelotrichia</taxon>
        <taxon>Erysipelotrichales</taxon>
        <taxon>Erysipelotrichaceae</taxon>
        <taxon>Copranaerobaculum</taxon>
    </lineage>
</organism>
<evidence type="ECO:0000313" key="1">
    <source>
        <dbReference type="EMBL" id="MXQ74066.1"/>
    </source>
</evidence>
<evidence type="ECO:0000313" key="2">
    <source>
        <dbReference type="Proteomes" id="UP000434036"/>
    </source>
</evidence>
<sequence>MKKEILSVLLSLKKKKSHKQILNDFVKNPLSYDLHEIIPEDDDMQEMAQDYESIC</sequence>
<gene>
    <name evidence="1" type="ORF">GSF08_08950</name>
</gene>